<dbReference type="SUPFAM" id="SSF52540">
    <property type="entry name" value="P-loop containing nucleoside triphosphate hydrolases"/>
    <property type="match status" value="1"/>
</dbReference>
<dbReference type="Gene3D" id="1.10.8.60">
    <property type="match status" value="1"/>
</dbReference>
<dbReference type="AlphaFoldDB" id="A0A1N7N4T7"/>
<evidence type="ECO:0000313" key="3">
    <source>
        <dbReference type="EMBL" id="SIS93179.1"/>
    </source>
</evidence>
<name>A0A1N7N4T7_9GAMM</name>
<dbReference type="GO" id="GO:0006270">
    <property type="term" value="P:DNA replication initiation"/>
    <property type="evidence" value="ECO:0007669"/>
    <property type="project" value="TreeGrafter"/>
</dbReference>
<dbReference type="OrthoDB" id="9784878at2"/>
<dbReference type="GO" id="GO:0032297">
    <property type="term" value="P:negative regulation of DNA-templated DNA replication initiation"/>
    <property type="evidence" value="ECO:0007669"/>
    <property type="project" value="InterPro"/>
</dbReference>
<feature type="domain" description="Hda lid" evidence="2">
    <location>
        <begin position="174"/>
        <end position="237"/>
    </location>
</feature>
<dbReference type="Pfam" id="PF22688">
    <property type="entry name" value="Hda_lid"/>
    <property type="match status" value="1"/>
</dbReference>
<dbReference type="EMBL" id="FTOH01000006">
    <property type="protein sequence ID" value="SIS93179.1"/>
    <property type="molecule type" value="Genomic_DNA"/>
</dbReference>
<dbReference type="RefSeq" id="WP_076516070.1">
    <property type="nucleotide sequence ID" value="NZ_CAJWBH010000001.1"/>
</dbReference>
<evidence type="ECO:0000313" key="4">
    <source>
        <dbReference type="Proteomes" id="UP000185639"/>
    </source>
</evidence>
<dbReference type="InterPro" id="IPR027417">
    <property type="entry name" value="P-loop_NTPase"/>
</dbReference>
<reference evidence="4" key="1">
    <citation type="submission" date="2017-01" db="EMBL/GenBank/DDBJ databases">
        <authorList>
            <person name="Varghese N."/>
            <person name="Submissions S."/>
        </authorList>
    </citation>
    <scope>NUCLEOTIDE SEQUENCE [LARGE SCALE GENOMIC DNA]</scope>
    <source>
        <strain evidence="4">DSM 24913</strain>
    </source>
</reference>
<evidence type="ECO:0000259" key="2">
    <source>
        <dbReference type="Pfam" id="PF22688"/>
    </source>
</evidence>
<dbReference type="InterPro" id="IPR013317">
    <property type="entry name" value="DnaA_dom"/>
</dbReference>
<protein>
    <submittedName>
        <fullName evidence="3">Regulatory inactivation of DnaA Hda protein</fullName>
    </submittedName>
</protein>
<accession>A0A1N7N4T7</accession>
<evidence type="ECO:0000259" key="1">
    <source>
        <dbReference type="Pfam" id="PF00308"/>
    </source>
</evidence>
<keyword evidence="4" id="KW-1185">Reference proteome</keyword>
<dbReference type="Proteomes" id="UP000185639">
    <property type="component" value="Unassembled WGS sequence"/>
</dbReference>
<feature type="domain" description="Chromosomal replication initiator protein DnaA ATPAse" evidence="1">
    <location>
        <begin position="105"/>
        <end position="166"/>
    </location>
</feature>
<dbReference type="Pfam" id="PF00308">
    <property type="entry name" value="Bac_DnaA"/>
    <property type="match status" value="1"/>
</dbReference>
<dbReference type="Gene3D" id="3.40.50.300">
    <property type="entry name" value="P-loop containing nucleotide triphosphate hydrolases"/>
    <property type="match status" value="1"/>
</dbReference>
<gene>
    <name evidence="3" type="ORF">SAMN05421686_106176</name>
</gene>
<proteinExistence type="predicted"/>
<dbReference type="PANTHER" id="PTHR30050">
    <property type="entry name" value="CHROMOSOMAL REPLICATION INITIATOR PROTEIN DNAA"/>
    <property type="match status" value="1"/>
</dbReference>
<dbReference type="NCBIfam" id="TIGR03420">
    <property type="entry name" value="DnaA_homol_Hda"/>
    <property type="match status" value="1"/>
</dbReference>
<dbReference type="InterPro" id="IPR055199">
    <property type="entry name" value="Hda_lid"/>
</dbReference>
<organism evidence="3 4">
    <name type="scientific">Thalassolituus maritimus</name>
    <dbReference type="NCBI Taxonomy" id="484498"/>
    <lineage>
        <taxon>Bacteria</taxon>
        <taxon>Pseudomonadati</taxon>
        <taxon>Pseudomonadota</taxon>
        <taxon>Gammaproteobacteria</taxon>
        <taxon>Oceanospirillales</taxon>
        <taxon>Oceanospirillaceae</taxon>
        <taxon>Thalassolituus</taxon>
    </lineage>
</organism>
<dbReference type="InterPro" id="IPR017788">
    <property type="entry name" value="Hda"/>
</dbReference>
<sequence>MSGSAEVRNNEPSQLTLQVALRDDARFANFYPGVNQQVRDALQGQWTTAGEPFIYLWGATGSGVSHLLQAACHYAEGIGHQSMYLPLTELKDIGPGMLEGVDQLPLVAIDDLQEVMGDAEWEEALFHLYNRIRDRQSHLLIGASAPPSQAGGKLPDLVSRLSWGITYQVETLSDEEKVQALILRARQRGFDLLDDVAVFIMNRGPRDMAGLCQILDQLDQASLKEKRKLTIPFVKSELGW</sequence>
<dbReference type="STRING" id="484498.SAMN05421686_106176"/>
<dbReference type="PANTHER" id="PTHR30050:SF5">
    <property type="entry name" value="DNAA REGULATORY INACTIVATOR HDA"/>
    <property type="match status" value="1"/>
</dbReference>